<dbReference type="OrthoDB" id="160244at2"/>
<proteinExistence type="predicted"/>
<keyword evidence="2" id="KW-1185">Reference proteome</keyword>
<name>A0A328VID7_9CHLR</name>
<dbReference type="RefSeq" id="WP_069802171.1">
    <property type="nucleotide sequence ID" value="NZ_MCIF01000002.1"/>
</dbReference>
<gene>
    <name evidence="1" type="ORF">A4R35_18200</name>
</gene>
<sequence length="113" mass="13114">MATAEEIIKAVAVLVKQEGKEIFSREDIRRQLGVDRPTWERSYTGIFQMMRSDGVSKIKYGTARPRRVENASHPLKVGPRFKDVFRRVEHGRHTLTEYGWRLVDEVLAEERSG</sequence>
<dbReference type="Proteomes" id="UP000248706">
    <property type="component" value="Unassembled WGS sequence"/>
</dbReference>
<organism evidence="1 2">
    <name type="scientific">Thermogemmatispora tikiterensis</name>
    <dbReference type="NCBI Taxonomy" id="1825093"/>
    <lineage>
        <taxon>Bacteria</taxon>
        <taxon>Bacillati</taxon>
        <taxon>Chloroflexota</taxon>
        <taxon>Ktedonobacteria</taxon>
        <taxon>Thermogemmatisporales</taxon>
        <taxon>Thermogemmatisporaceae</taxon>
        <taxon>Thermogemmatispora</taxon>
    </lineage>
</organism>
<reference evidence="1 2" key="1">
    <citation type="submission" date="2016-08" db="EMBL/GenBank/DDBJ databases">
        <title>Analysis of Carbohydrate Active Enzymes in Thermogemmatispora T81 Reveals Carbohydrate Degradation Ability.</title>
        <authorList>
            <person name="Tomazini A."/>
            <person name="Lal S."/>
            <person name="Stott M."/>
            <person name="Henrissat B."/>
            <person name="Polikarpov I."/>
            <person name="Sparling R."/>
            <person name="Levin D.B."/>
        </authorList>
    </citation>
    <scope>NUCLEOTIDE SEQUENCE [LARGE SCALE GENOMIC DNA]</scope>
    <source>
        <strain evidence="1 2">T81</strain>
    </source>
</reference>
<evidence type="ECO:0000313" key="2">
    <source>
        <dbReference type="Proteomes" id="UP000248706"/>
    </source>
</evidence>
<accession>A0A328VID7</accession>
<comment type="caution">
    <text evidence="1">The sequence shown here is derived from an EMBL/GenBank/DDBJ whole genome shotgun (WGS) entry which is preliminary data.</text>
</comment>
<dbReference type="AlphaFoldDB" id="A0A328VID7"/>
<protein>
    <submittedName>
        <fullName evidence="1">Uncharacterized protein</fullName>
    </submittedName>
</protein>
<dbReference type="EMBL" id="MCIF01000002">
    <property type="protein sequence ID" value="RAQ97476.1"/>
    <property type="molecule type" value="Genomic_DNA"/>
</dbReference>
<evidence type="ECO:0000313" key="1">
    <source>
        <dbReference type="EMBL" id="RAQ97476.1"/>
    </source>
</evidence>